<dbReference type="Pfam" id="PF10977">
    <property type="entry name" value="DUF2797"/>
    <property type="match status" value="1"/>
</dbReference>
<comment type="caution">
    <text evidence="1">The sequence shown here is derived from an EMBL/GenBank/DDBJ whole genome shotgun (WGS) entry which is preliminary data.</text>
</comment>
<proteinExistence type="predicted"/>
<dbReference type="Proteomes" id="UP000231409">
    <property type="component" value="Unassembled WGS sequence"/>
</dbReference>
<evidence type="ECO:0000313" key="1">
    <source>
        <dbReference type="EMBL" id="PHQ17030.1"/>
    </source>
</evidence>
<evidence type="ECO:0008006" key="3">
    <source>
        <dbReference type="Google" id="ProtNLM"/>
    </source>
</evidence>
<gene>
    <name evidence="1" type="ORF">CLH61_00240</name>
</gene>
<protein>
    <recommendedName>
        <fullName evidence="3">DUF2797 domain-containing protein</fullName>
    </recommendedName>
</protein>
<accession>A0A2G1URI5</accession>
<keyword evidence="2" id="KW-1185">Reference proteome</keyword>
<dbReference type="EMBL" id="NTFH01000001">
    <property type="protein sequence ID" value="PHQ17030.1"/>
    <property type="molecule type" value="Genomic_DNA"/>
</dbReference>
<dbReference type="InterPro" id="IPR021246">
    <property type="entry name" value="DUF2797"/>
</dbReference>
<reference evidence="1 2" key="1">
    <citation type="submission" date="2017-09" db="EMBL/GenBank/DDBJ databases">
        <title>The draft genome sequences of Marinobacter sp. PWS21.</title>
        <authorList>
            <person name="Cao J."/>
        </authorList>
    </citation>
    <scope>NUCLEOTIDE SEQUENCE [LARGE SCALE GENOMIC DNA]</scope>
    <source>
        <strain evidence="1 2">PWS21</strain>
    </source>
</reference>
<sequence>MTAVIDVSGRLCKMPASAAEPVDYTLKVGDTRIPLNDLIGHPLRLDYDGVIRCIHCDRTTKKSFNQGYCFPCFRKLAACDSCIMSPEKCHYHLGTCREPEWGETHCMTEHVVYLANSSGLKVGITRASQVPTRWIDQGAVEAIPMLRVATRQLAGLVEVACKQHVADRTNWRAMLKGDVPELDLPAERSRLLGLIAGELADLRAEHGADALREVREEALSLSYPVEVWPAKIKTHNLDKEPSVEGVLQGVKGQYLILDTGVINIRKFTAYQVRLQVFARA</sequence>
<dbReference type="RefSeq" id="WP_099612710.1">
    <property type="nucleotide sequence ID" value="NZ_KZ319367.1"/>
</dbReference>
<name>A0A2G1URI5_9GAMM</name>
<dbReference type="AlphaFoldDB" id="A0A2G1URI5"/>
<evidence type="ECO:0000313" key="2">
    <source>
        <dbReference type="Proteomes" id="UP000231409"/>
    </source>
</evidence>
<organism evidence="1 2">
    <name type="scientific">Marinobacter profundi</name>
    <dbReference type="NCBI Taxonomy" id="2666256"/>
    <lineage>
        <taxon>Bacteria</taxon>
        <taxon>Pseudomonadati</taxon>
        <taxon>Pseudomonadota</taxon>
        <taxon>Gammaproteobacteria</taxon>
        <taxon>Pseudomonadales</taxon>
        <taxon>Marinobacteraceae</taxon>
        <taxon>Marinobacter</taxon>
    </lineage>
</organism>